<proteinExistence type="predicted"/>
<dbReference type="OrthoDB" id="5587883at2"/>
<comment type="caution">
    <text evidence="1">The sequence shown here is derived from an EMBL/GenBank/DDBJ whole genome shotgun (WGS) entry which is preliminary data.</text>
</comment>
<dbReference type="AlphaFoldDB" id="E3BER1"/>
<dbReference type="eggNOG" id="ENOG5031Q6G">
    <property type="taxonomic scope" value="Bacteria"/>
</dbReference>
<gene>
    <name evidence="1" type="ORF">VIBC2010_15984</name>
</gene>
<evidence type="ECO:0000313" key="1">
    <source>
        <dbReference type="EMBL" id="EFP98428.1"/>
    </source>
</evidence>
<accession>E3BER1</accession>
<name>E3BER1_9VIBR</name>
<protein>
    <submittedName>
        <fullName evidence="1">Uncharacterized protein</fullName>
    </submittedName>
</protein>
<sequence>MIESEYLAKHCDGKELLLHIRIDIPKKETTQNGDFCCRFSVPELNIDNPIFGVDATQSLCLAILRFRSWVESMSSDGWTFYFSQDTDQEIDLLATYFPTQW</sequence>
<organism evidence="1 2">
    <name type="scientific">Vibrio caribbeanicus ATCC BAA-2122</name>
    <dbReference type="NCBI Taxonomy" id="796620"/>
    <lineage>
        <taxon>Bacteria</taxon>
        <taxon>Pseudomonadati</taxon>
        <taxon>Pseudomonadota</taxon>
        <taxon>Gammaproteobacteria</taxon>
        <taxon>Vibrionales</taxon>
        <taxon>Vibrionaceae</taxon>
        <taxon>Vibrio</taxon>
    </lineage>
</organism>
<evidence type="ECO:0000313" key="2">
    <source>
        <dbReference type="Proteomes" id="UP000002943"/>
    </source>
</evidence>
<dbReference type="EMBL" id="AEIU01000003">
    <property type="protein sequence ID" value="EFP98428.1"/>
    <property type="molecule type" value="Genomic_DNA"/>
</dbReference>
<reference evidence="1 2" key="1">
    <citation type="journal article" date="2012" name="Int. J. Syst. Evol. Microbiol.">
        <title>Vibrio caribbeanicus sp. nov., isolated from the marine sponge Scleritoderma cyanea.</title>
        <authorList>
            <person name="Hoffmann M."/>
            <person name="Monday S.R."/>
            <person name="Allard M.W."/>
            <person name="Strain E.A."/>
            <person name="Whittaker P."/>
            <person name="Naum M."/>
            <person name="McCarthy P.J."/>
            <person name="Lopez J.V."/>
            <person name="Fischer M."/>
            <person name="Brown E.W."/>
        </authorList>
    </citation>
    <scope>NUCLEOTIDE SEQUENCE [LARGE SCALE GENOMIC DNA]</scope>
    <source>
        <strain evidence="1 2">ATCC BAA-2122</strain>
    </source>
</reference>
<dbReference type="RefSeq" id="WP_009599354.1">
    <property type="nucleotide sequence ID" value="NZ_AEIU01000003.1"/>
</dbReference>
<keyword evidence="2" id="KW-1185">Reference proteome</keyword>
<dbReference type="Proteomes" id="UP000002943">
    <property type="component" value="Unassembled WGS sequence"/>
</dbReference>